<dbReference type="GeneID" id="5179281"/>
<evidence type="ECO:0000313" key="1">
    <source>
        <dbReference type="EMBL" id="ABC61262.1"/>
    </source>
</evidence>
<keyword evidence="2" id="KW-1185">Reference proteome</keyword>
<dbReference type="OrthoDB" id="36407at10239"/>
<sequence>METLIEFVGFDGPAPFSIIFWQRNGEYVSKTICYTKEEEREAVSRFYTPNDFYGAFDAAIISRREGTVKTVWRWA</sequence>
<evidence type="ECO:0000313" key="2">
    <source>
        <dbReference type="Proteomes" id="UP000006664"/>
    </source>
</evidence>
<dbReference type="RefSeq" id="YP_764462.1">
    <property type="nucleotide sequence ID" value="NC_008376.2"/>
</dbReference>
<dbReference type="Proteomes" id="UP000006664">
    <property type="component" value="Segment"/>
</dbReference>
<accession>Q0H275</accession>
<reference evidence="1 2" key="1">
    <citation type="journal article" date="2009" name="Res. Microbiol.">
        <title>Genomic and proteomic characterization of a thermophilic Geobacillus bacteriophage GBSV1.</title>
        <authorList>
            <person name="Liu B."/>
            <person name="Zhou F."/>
            <person name="Wu S."/>
            <person name="Xu Y."/>
            <person name="Zhang X."/>
        </authorList>
    </citation>
    <scope>NUCLEOTIDE SEQUENCE [LARGE SCALE GENOMIC DNA]</scope>
</reference>
<organism evidence="1 2">
    <name type="scientific">Geobacillus phage GBSV1</name>
    <dbReference type="NCBI Taxonomy" id="365048"/>
    <lineage>
        <taxon>Viruses</taxon>
        <taxon>Duplodnaviria</taxon>
        <taxon>Heunggongvirae</taxon>
        <taxon>Uroviricota</taxon>
        <taxon>Caudoviricetes</taxon>
        <taxon>Svunavirus</taxon>
        <taxon>Svunavirus GBSV1</taxon>
    </lineage>
</organism>
<dbReference type="KEGG" id="vg:5179281"/>
<protein>
    <submittedName>
        <fullName evidence="1">Uncharacterized protein</fullName>
    </submittedName>
</protein>
<name>Q0H275_9CAUD</name>
<proteinExistence type="predicted"/>
<dbReference type="EMBL" id="DQ340064">
    <property type="protein sequence ID" value="ABC61262.1"/>
    <property type="molecule type" value="Genomic_DNA"/>
</dbReference>